<feature type="domain" description="PBP" evidence="3">
    <location>
        <begin position="17"/>
        <end position="285"/>
    </location>
</feature>
<dbReference type="SUPFAM" id="SSF53850">
    <property type="entry name" value="Periplasmic binding protein-like II"/>
    <property type="match status" value="1"/>
</dbReference>
<feature type="chain" id="PRO_5026794280" evidence="2">
    <location>
        <begin position="23"/>
        <end position="326"/>
    </location>
</feature>
<dbReference type="InterPro" id="IPR050811">
    <property type="entry name" value="Phosphate_ABC_transporter"/>
</dbReference>
<dbReference type="EMBL" id="CP046620">
    <property type="protein sequence ID" value="QHQ35648.1"/>
    <property type="molecule type" value="Genomic_DNA"/>
</dbReference>
<evidence type="ECO:0000256" key="2">
    <source>
        <dbReference type="SAM" id="SignalP"/>
    </source>
</evidence>
<gene>
    <name evidence="4" type="ORF">GO499_10915</name>
</gene>
<dbReference type="PANTHER" id="PTHR30570">
    <property type="entry name" value="PERIPLASMIC PHOSPHATE BINDING COMPONENT OF PHOSPHATE ABC TRANSPORTER"/>
    <property type="match status" value="1"/>
</dbReference>
<keyword evidence="1 2" id="KW-0732">Signal</keyword>
<dbReference type="RefSeq" id="WP_161862208.1">
    <property type="nucleotide sequence ID" value="NZ_CP046620.1"/>
</dbReference>
<keyword evidence="5" id="KW-1185">Reference proteome</keyword>
<dbReference type="InterPro" id="IPR024370">
    <property type="entry name" value="PBP_domain"/>
</dbReference>
<evidence type="ECO:0000313" key="5">
    <source>
        <dbReference type="Proteomes" id="UP000464495"/>
    </source>
</evidence>
<proteinExistence type="predicted"/>
<dbReference type="Gene3D" id="3.40.190.10">
    <property type="entry name" value="Periplasmic binding protein-like II"/>
    <property type="match status" value="2"/>
</dbReference>
<evidence type="ECO:0000313" key="4">
    <source>
        <dbReference type="EMBL" id="QHQ35648.1"/>
    </source>
</evidence>
<accession>A0A6P1SYU6</accession>
<dbReference type="KEGG" id="amaq:GO499_10915"/>
<organism evidence="4 5">
    <name type="scientific">Algicella marina</name>
    <dbReference type="NCBI Taxonomy" id="2683284"/>
    <lineage>
        <taxon>Bacteria</taxon>
        <taxon>Pseudomonadati</taxon>
        <taxon>Pseudomonadota</taxon>
        <taxon>Alphaproteobacteria</taxon>
        <taxon>Rhodobacterales</taxon>
        <taxon>Paracoccaceae</taxon>
        <taxon>Algicella</taxon>
    </lineage>
</organism>
<name>A0A6P1SYU6_9RHOB</name>
<evidence type="ECO:0000256" key="1">
    <source>
        <dbReference type="ARBA" id="ARBA00022729"/>
    </source>
</evidence>
<protein>
    <submittedName>
        <fullName evidence="4">Phosphate ABC transporter substrate-binding protein</fullName>
    </submittedName>
</protein>
<evidence type="ECO:0000259" key="3">
    <source>
        <dbReference type="Pfam" id="PF12849"/>
    </source>
</evidence>
<dbReference type="Pfam" id="PF12849">
    <property type="entry name" value="PBP_like_2"/>
    <property type="match status" value="1"/>
</dbReference>
<dbReference type="Proteomes" id="UP000464495">
    <property type="component" value="Chromosome"/>
</dbReference>
<reference evidence="4 5" key="1">
    <citation type="submission" date="2019-12" db="EMBL/GenBank/DDBJ databases">
        <title>Complete genome sequence of Algicella marina strain 9Alg 56(T) isolated from the red alga Tichocarpus crinitus.</title>
        <authorList>
            <person name="Kim S.-G."/>
            <person name="Nedashkovskaya O.I."/>
        </authorList>
    </citation>
    <scope>NUCLEOTIDE SEQUENCE [LARGE SCALE GENOMIC DNA]</scope>
    <source>
        <strain evidence="4 5">9Alg 56</strain>
    </source>
</reference>
<dbReference type="PANTHER" id="PTHR30570:SF1">
    <property type="entry name" value="PHOSPHATE-BINDING PROTEIN PSTS"/>
    <property type="match status" value="1"/>
</dbReference>
<sequence length="326" mass="34319">MKLTKLVTLAAAASIAAGAAQARDEIRIVGSSTVFPFSTAVAEQFGKTTDFNTPVVESTGSGGGLKLFCAGVGEEHPDITNASRRMKASEFEECQANGVTEVVESIVGYDGIVVANAISGPSFSITREQLVTALAEQGPKPMMWNEVDPSLPATKIEVLGPPPSSGTRDAFEELVMEEGCEGAGIECEGISIREDGVYVDAGENDNLIVSKLEANPNALGVFGFSFLDQNSDKIKGANVDGVEPTFENIAGGEYPVSRSLYYYIKAAHVGVVPGIQEYAMEFASEAAAGEEGYLVDKGLIPLQEEAFEANADAVANLTPMTGNEWD</sequence>
<dbReference type="AlphaFoldDB" id="A0A6P1SYU6"/>
<feature type="signal peptide" evidence="2">
    <location>
        <begin position="1"/>
        <end position="22"/>
    </location>
</feature>